<evidence type="ECO:0000313" key="2">
    <source>
        <dbReference type="EMBL" id="RIO45057.1"/>
    </source>
</evidence>
<accession>A0A418JI37</accession>
<dbReference type="InterPro" id="IPR010572">
    <property type="entry name" value="Tail_dom"/>
</dbReference>
<organism evidence="2 3">
    <name type="scientific">Staphylococcus hyicus</name>
    <dbReference type="NCBI Taxonomy" id="1284"/>
    <lineage>
        <taxon>Bacteria</taxon>
        <taxon>Bacillati</taxon>
        <taxon>Bacillota</taxon>
        <taxon>Bacilli</taxon>
        <taxon>Bacillales</taxon>
        <taxon>Staphylococcaceae</taxon>
        <taxon>Staphylococcus</taxon>
    </lineage>
</organism>
<protein>
    <recommendedName>
        <fullName evidence="1">Peptidase S74 domain-containing protein</fullName>
    </recommendedName>
</protein>
<dbReference type="EMBL" id="QXVO01000024">
    <property type="protein sequence ID" value="RIO45057.1"/>
    <property type="molecule type" value="Genomic_DNA"/>
</dbReference>
<dbReference type="InterPro" id="IPR007119">
    <property type="entry name" value="Phage_tail_spike_N"/>
</dbReference>
<dbReference type="Pfam" id="PF06605">
    <property type="entry name" value="Prophage_tail"/>
    <property type="match status" value="1"/>
</dbReference>
<comment type="caution">
    <text evidence="2">The sequence shown here is derived from an EMBL/GenBank/DDBJ whole genome shotgun (WGS) entry which is preliminary data.</text>
</comment>
<proteinExistence type="predicted"/>
<feature type="domain" description="Peptidase S74" evidence="1">
    <location>
        <begin position="1205"/>
        <end position="1302"/>
    </location>
</feature>
<dbReference type="PROSITE" id="PS51688">
    <property type="entry name" value="ICA"/>
    <property type="match status" value="1"/>
</dbReference>
<dbReference type="Pfam" id="PF13884">
    <property type="entry name" value="Peptidase_S74"/>
    <property type="match status" value="1"/>
</dbReference>
<gene>
    <name evidence="2" type="ORF">BUZ57_08370</name>
</gene>
<reference evidence="2 3" key="1">
    <citation type="journal article" date="2016" name="Front. Microbiol.">
        <title>Comprehensive Phylogenetic Analysis of Bovine Non-aureus Staphylococci Species Based on Whole-Genome Sequencing.</title>
        <authorList>
            <person name="Naushad S."/>
            <person name="Barkema H.W."/>
            <person name="Luby C."/>
            <person name="Condas L.A."/>
            <person name="Nobrega D.B."/>
            <person name="Carson D.A."/>
            <person name="De Buck J."/>
        </authorList>
    </citation>
    <scope>NUCLEOTIDE SEQUENCE [LARGE SCALE GENOMIC DNA]</scope>
    <source>
        <strain evidence="2 3">SNUC 5959</strain>
    </source>
</reference>
<dbReference type="InterPro" id="IPR030392">
    <property type="entry name" value="S74_ICA"/>
</dbReference>
<dbReference type="RefSeq" id="WP_119635610.1">
    <property type="nucleotide sequence ID" value="NZ_QXVO01000024.1"/>
</dbReference>
<evidence type="ECO:0000259" key="1">
    <source>
        <dbReference type="PROSITE" id="PS51688"/>
    </source>
</evidence>
<sequence length="1304" mass="148009">MIHILNFNDEIIDFISRTDNVVIQANYERDKSSELLDLIVLSQRAEHFKKRNRVIIQDINGVYREFIIERTEENGQYLQVECTASYVPDISTAKPIMAGKYEKMTVNQKLSEVLRDTNWSVGDCDYGGIRTNSWTSPRTPYEMISQLTTNHKLEPDYEVVIEGNEVKQRLVNMKIPSHLFKGKEIVYGKDLLSIKRTVDYSEVKTALIGIGPEKENGDRIFVEEVDDEAQQQFNLPQRYIYGIYEPETEDDNMTLERLRTLTRTELNKRKSAAISYEISIVDLEKEYPHEMIRFGDIVRIKNPDFTPSLYAESEVIGFKHDLISGNCTYTFGNIIEYKEETLRKYFESKLDYIRQKLNDGLTNVNTIVADVVEDNLEYFERKIIKGVEPPENPVNDMLWLDTSNPDVAVLRRYWEGQWINATAEKAEDIGAITREKALYSELTNTFVNLSIQHSKLLNEMHDVLNSEYLVDFDLKDELNAKLDATVSIYNNIKSNLDSMTDETATIGKLIDTQTLFLNYRVAMQNLYNVVERAKIAIDNRFKLLQSQYTEEKFRDALQEIADAFGLQVNDQNQLVGEPNVVEKAVIASREDTKEQLRDYVKSVDYQTNQQGLIERMESADAERKTLAGQISDKVTKSEYQSGLDNIKIGGVNLFEVYDSATHGNSVHSSITSTQLFRGKYWATTLYTADYLKKILTPGEEYTYSYELEIVGLSDYDVQYAAQHGIILYSQSVPKDRITTSYKSIERILNNKFKVTQTFVAPEIVDHRFMAYSGLYTPDGRLGTQRDSNLIEIRNLKLEKGNKATDYTEAPSDVARSTDKKLTVAKTEILQDGEQIAQRVSKDVFNASSQTLNRVVSEYINNTTDGMTFRFDENGNIQSHSIGPQGIKFDATKFEINDGDVVVKNGRTTIKDAYIDKLFSNQATINKLNSIDIQARTIRASDNQASVNVEGGTITMNRTDGARLNIGIDGITMYNSNGSKRFTMDTSIVESAALGTSNANVYLAASDGFEARVVDRAMLPSDGSISSYKYLPIRSQSLKFPQNSNGYVGVDGEFRIMSEGLINGTYRDLRANDVYANHIKPNGITNLYLGTDNNVRIVAKGDDNIYRDLVANGLYADFLQNNPNSSSSNLYLRADTEVRITASGTTSAYKNVRANGFLGTFLDVSATSSAKNMYVRPAPGGALCVTQRNTTDSFLAVKASQGIWTSSEKYKENIVEWNDNVLQKIKDTKLYEYDLISEKDTPNQRRHHGVIIERQTPKEWVVEDGVDQYQMTTWSLKAIQELLVNIELMDKRIKELEALNNERTS</sequence>
<dbReference type="NCBIfam" id="TIGR01665">
    <property type="entry name" value="put_anti_recept"/>
    <property type="match status" value="1"/>
</dbReference>
<evidence type="ECO:0000313" key="3">
    <source>
        <dbReference type="Proteomes" id="UP000285625"/>
    </source>
</evidence>
<name>A0A418JI37_STAHY</name>
<dbReference type="Proteomes" id="UP000285625">
    <property type="component" value="Unassembled WGS sequence"/>
</dbReference>